<dbReference type="PANTHER" id="PTHR34978">
    <property type="entry name" value="POSSIBLE SENSOR-TRANSDUCER PROTEIN BLAR"/>
    <property type="match status" value="1"/>
</dbReference>
<feature type="transmembrane region" description="Helical" evidence="2">
    <location>
        <begin position="37"/>
        <end position="59"/>
    </location>
</feature>
<reference evidence="4 5" key="1">
    <citation type="submission" date="2019-09" db="EMBL/GenBank/DDBJ databases">
        <title>Genome sequence and assembly of Flavobacterium sp.</title>
        <authorList>
            <person name="Chhetri G."/>
        </authorList>
    </citation>
    <scope>NUCLEOTIDE SEQUENCE [LARGE SCALE GENOMIC DNA]</scope>
    <source>
        <strain evidence="4 5">SNL9</strain>
    </source>
</reference>
<organism evidence="4 5">
    <name type="scientific">Paenimyroides baculatum</name>
    <dbReference type="NCBI Taxonomy" id="2608000"/>
    <lineage>
        <taxon>Bacteria</taxon>
        <taxon>Pseudomonadati</taxon>
        <taxon>Bacteroidota</taxon>
        <taxon>Flavobacteriia</taxon>
        <taxon>Flavobacteriales</taxon>
        <taxon>Flavobacteriaceae</taxon>
        <taxon>Paenimyroides</taxon>
    </lineage>
</organism>
<protein>
    <recommendedName>
        <fullName evidence="3">Peptidase M56 domain-containing protein</fullName>
    </recommendedName>
</protein>
<keyword evidence="5" id="KW-1185">Reference proteome</keyword>
<evidence type="ECO:0000256" key="2">
    <source>
        <dbReference type="SAM" id="Phobius"/>
    </source>
</evidence>
<keyword evidence="2" id="KW-1133">Transmembrane helix</keyword>
<dbReference type="PANTHER" id="PTHR34978:SF3">
    <property type="entry name" value="SLR0241 PROTEIN"/>
    <property type="match status" value="1"/>
</dbReference>
<evidence type="ECO:0000313" key="5">
    <source>
        <dbReference type="Proteomes" id="UP000325141"/>
    </source>
</evidence>
<proteinExistence type="predicted"/>
<gene>
    <name evidence="4" type="ORF">F0460_15120</name>
</gene>
<feature type="transmembrane region" description="Helical" evidence="2">
    <location>
        <begin position="6"/>
        <end position="25"/>
    </location>
</feature>
<evidence type="ECO:0000259" key="3">
    <source>
        <dbReference type="Pfam" id="PF05569"/>
    </source>
</evidence>
<evidence type="ECO:0000256" key="1">
    <source>
        <dbReference type="SAM" id="Coils"/>
    </source>
</evidence>
<feature type="coiled-coil region" evidence="1">
    <location>
        <begin position="409"/>
        <end position="440"/>
    </location>
</feature>
<keyword evidence="2" id="KW-0812">Transmembrane</keyword>
<comment type="caution">
    <text evidence="4">The sequence shown here is derived from an EMBL/GenBank/DDBJ whole genome shotgun (WGS) entry which is preliminary data.</text>
</comment>
<feature type="transmembrane region" description="Helical" evidence="2">
    <location>
        <begin position="261"/>
        <end position="282"/>
    </location>
</feature>
<name>A0A5M6CBA9_9FLAO</name>
<accession>A0A5M6CBA9</accession>
<dbReference type="CDD" id="cd07341">
    <property type="entry name" value="M56_BlaR1_MecR1_like"/>
    <property type="match status" value="1"/>
</dbReference>
<dbReference type="AlphaFoldDB" id="A0A5M6CBA9"/>
<dbReference type="Proteomes" id="UP000325141">
    <property type="component" value="Unassembled WGS sequence"/>
</dbReference>
<dbReference type="InterPro" id="IPR052173">
    <property type="entry name" value="Beta-lactam_resp_regulator"/>
</dbReference>
<dbReference type="EMBL" id="VWSG01000016">
    <property type="protein sequence ID" value="KAA5531820.1"/>
    <property type="molecule type" value="Genomic_DNA"/>
</dbReference>
<keyword evidence="2" id="KW-0472">Membrane</keyword>
<feature type="transmembrane region" description="Helical" evidence="2">
    <location>
        <begin position="87"/>
        <end position="109"/>
    </location>
</feature>
<keyword evidence="1" id="KW-0175">Coiled coil</keyword>
<dbReference type="Pfam" id="PF05569">
    <property type="entry name" value="Peptidase_M56"/>
    <property type="match status" value="1"/>
</dbReference>
<dbReference type="InterPro" id="IPR008756">
    <property type="entry name" value="Peptidase_M56"/>
</dbReference>
<sequence length="441" mass="51228">MEGMVFYFGKVILISGVFLLYYLLLLKDTLSHQFNRFFLLTAMLLSITIPFIKTDYFVVQINTDVLSLVTQLDRTVKQTNDSIKNPVFVYITMGLVAVFFLSRFIIGIFKIVQLKKRFTAELFEGIRLYRTNLLNAPFSYFRNLFWKDSIAIDSTVGKQIFHHEMVHIRQKHTYDKIFTELIKCIFWFNPFFYLIKKEIHLIHEYLADRESVDESDTAAFTKMLLVNHFSVHNFPAVSPLFSSNIKKRINMFKTTKTKYTYLRKVLTVPVVLSSFFLCMLHSKESVIRSFDALAIPLEQITMEIAAVQQKEKVKEVYTAKDLKSHNTNKQVEKVTTVLKDPVYNTTEHSTKPPVIAANAQKSTLTYDDEFNDTENIKLDHTILSTEKLQRIRQDALKTQRDAEATRIEAAAVRKQAEIIRKQAASIQKEAEQVKANLQQQI</sequence>
<feature type="domain" description="Peptidase M56" evidence="3">
    <location>
        <begin position="159"/>
        <end position="251"/>
    </location>
</feature>
<dbReference type="RefSeq" id="WP_150014733.1">
    <property type="nucleotide sequence ID" value="NZ_VWSG01000016.1"/>
</dbReference>
<evidence type="ECO:0000313" key="4">
    <source>
        <dbReference type="EMBL" id="KAA5531820.1"/>
    </source>
</evidence>